<keyword evidence="2" id="KW-0732">Signal</keyword>
<sequence length="323" mass="33908">MVPSMIWFALALTLAAPSLGVENALMRENAFETWSEDSKPKDCRDAESACSDWAAHGECAQNPKFMFVRCPLACQRCTAPEVRPADYAGQALLLNCSLGMVSGGARGGSGGASRGGPALLGTRDGAPRLPAGPSPASRPGQLAPASLSLCSRTHQIRILPYLDRAPATASLVLELAHQRGCKGCAFYRNEAVPQAQEGSGPPYGLLQGSLAGMLRVPSREGGNIAMRRGHVAMIPDTREFFINVMDHVGWGDSMTVWGELDGPASMSVVEAALRLPYHDVKHPTFGTVMRMLDEQVPFLPLPETAAEGAVGKAGGGAGAGVEA</sequence>
<dbReference type="SUPFAM" id="SSF50891">
    <property type="entry name" value="Cyclophilin-like"/>
    <property type="match status" value="1"/>
</dbReference>
<dbReference type="InterPro" id="IPR029000">
    <property type="entry name" value="Cyclophilin-like_dom_sf"/>
</dbReference>
<dbReference type="OrthoDB" id="532384at2759"/>
<dbReference type="Pfam" id="PF01549">
    <property type="entry name" value="ShK"/>
    <property type="match status" value="1"/>
</dbReference>
<keyword evidence="5" id="KW-1185">Reference proteome</keyword>
<accession>A0A2J7ZSA0</accession>
<dbReference type="PANTHER" id="PTHR46873">
    <property type="entry name" value="EXPRESSED PROTEIN"/>
    <property type="match status" value="1"/>
</dbReference>
<protein>
    <recommendedName>
        <fullName evidence="3">ShKT domain-containing protein</fullName>
    </recommendedName>
</protein>
<dbReference type="SMART" id="SM00254">
    <property type="entry name" value="ShKT"/>
    <property type="match status" value="1"/>
</dbReference>
<dbReference type="AlphaFoldDB" id="A0A2J7ZSA0"/>
<evidence type="ECO:0000259" key="3">
    <source>
        <dbReference type="PROSITE" id="PS51670"/>
    </source>
</evidence>
<gene>
    <name evidence="4" type="ORF">TSOC_010845</name>
</gene>
<feature type="signal peptide" evidence="2">
    <location>
        <begin position="1"/>
        <end position="20"/>
    </location>
</feature>
<dbReference type="InterPro" id="IPR003582">
    <property type="entry name" value="ShKT_dom"/>
</dbReference>
<feature type="domain" description="ShKT" evidence="3">
    <location>
        <begin position="43"/>
        <end position="77"/>
    </location>
</feature>
<dbReference type="PANTHER" id="PTHR46873:SF1">
    <property type="entry name" value="EXPRESSED PROTEIN"/>
    <property type="match status" value="1"/>
</dbReference>
<proteinExistence type="predicted"/>
<feature type="chain" id="PRO_5014403016" description="ShKT domain-containing protein" evidence="2">
    <location>
        <begin position="21"/>
        <end position="323"/>
    </location>
</feature>
<dbReference type="Proteomes" id="UP000236333">
    <property type="component" value="Unassembled WGS sequence"/>
</dbReference>
<dbReference type="EMBL" id="PGGS01000543">
    <property type="protein sequence ID" value="PNH03138.1"/>
    <property type="molecule type" value="Genomic_DNA"/>
</dbReference>
<feature type="region of interest" description="Disordered" evidence="1">
    <location>
        <begin position="107"/>
        <end position="143"/>
    </location>
</feature>
<reference evidence="4 5" key="1">
    <citation type="journal article" date="2017" name="Mol. Biol. Evol.">
        <title>The 4-celled Tetrabaena socialis nuclear genome reveals the essential components for genetic control of cell number at the origin of multicellularity in the volvocine lineage.</title>
        <authorList>
            <person name="Featherston J."/>
            <person name="Arakaki Y."/>
            <person name="Hanschen E.R."/>
            <person name="Ferris P.J."/>
            <person name="Michod R.E."/>
            <person name="Olson B.J.S.C."/>
            <person name="Nozaki H."/>
            <person name="Durand P.M."/>
        </authorList>
    </citation>
    <scope>NUCLEOTIDE SEQUENCE [LARGE SCALE GENOMIC DNA]</scope>
    <source>
        <strain evidence="4 5">NIES-571</strain>
    </source>
</reference>
<name>A0A2J7ZSA0_9CHLO</name>
<comment type="caution">
    <text evidence="4">The sequence shown here is derived from an EMBL/GenBank/DDBJ whole genome shotgun (WGS) entry which is preliminary data.</text>
</comment>
<evidence type="ECO:0000256" key="2">
    <source>
        <dbReference type="SAM" id="SignalP"/>
    </source>
</evidence>
<evidence type="ECO:0000313" key="4">
    <source>
        <dbReference type="EMBL" id="PNH03138.1"/>
    </source>
</evidence>
<dbReference type="PROSITE" id="PS51670">
    <property type="entry name" value="SHKT"/>
    <property type="match status" value="1"/>
</dbReference>
<evidence type="ECO:0000256" key="1">
    <source>
        <dbReference type="SAM" id="MobiDB-lite"/>
    </source>
</evidence>
<organism evidence="4 5">
    <name type="scientific">Tetrabaena socialis</name>
    <dbReference type="NCBI Taxonomy" id="47790"/>
    <lineage>
        <taxon>Eukaryota</taxon>
        <taxon>Viridiplantae</taxon>
        <taxon>Chlorophyta</taxon>
        <taxon>core chlorophytes</taxon>
        <taxon>Chlorophyceae</taxon>
        <taxon>CS clade</taxon>
        <taxon>Chlamydomonadales</taxon>
        <taxon>Tetrabaenaceae</taxon>
        <taxon>Tetrabaena</taxon>
    </lineage>
</organism>
<evidence type="ECO:0000313" key="5">
    <source>
        <dbReference type="Proteomes" id="UP000236333"/>
    </source>
</evidence>